<dbReference type="Pfam" id="PF25995">
    <property type="entry name" value="STB6_N"/>
    <property type="match status" value="1"/>
</dbReference>
<name>A0A9P8Q7K1_WICPI</name>
<feature type="region of interest" description="Disordered" evidence="1">
    <location>
        <begin position="496"/>
        <end position="520"/>
    </location>
</feature>
<evidence type="ECO:0000313" key="4">
    <source>
        <dbReference type="Proteomes" id="UP000774326"/>
    </source>
</evidence>
<dbReference type="PANTHER" id="PTHR31011:SF2">
    <property type="entry name" value="PROTEIN STB2-RELATED"/>
    <property type="match status" value="1"/>
</dbReference>
<reference evidence="3" key="2">
    <citation type="submission" date="2021-01" db="EMBL/GenBank/DDBJ databases">
        <authorList>
            <person name="Schikora-Tamarit M.A."/>
        </authorList>
    </citation>
    <scope>NUCLEOTIDE SEQUENCE</scope>
    <source>
        <strain evidence="3">CBS2887</strain>
    </source>
</reference>
<accession>A0A9P8Q7K1</accession>
<comment type="caution">
    <text evidence="3">The sequence shown here is derived from an EMBL/GenBank/DDBJ whole genome shotgun (WGS) entry which is preliminary data.</text>
</comment>
<keyword evidence="4" id="KW-1185">Reference proteome</keyword>
<dbReference type="InterPro" id="IPR059025">
    <property type="entry name" value="STB6_N"/>
</dbReference>
<dbReference type="OrthoDB" id="19806at2759"/>
<dbReference type="AlphaFoldDB" id="A0A9P8Q7K1"/>
<proteinExistence type="predicted"/>
<feature type="region of interest" description="Disordered" evidence="1">
    <location>
        <begin position="796"/>
        <end position="844"/>
    </location>
</feature>
<evidence type="ECO:0000313" key="3">
    <source>
        <dbReference type="EMBL" id="KAH3685703.1"/>
    </source>
</evidence>
<dbReference type="Proteomes" id="UP000774326">
    <property type="component" value="Unassembled WGS sequence"/>
</dbReference>
<dbReference type="PANTHER" id="PTHR31011">
    <property type="entry name" value="PROTEIN STB2-RELATED"/>
    <property type="match status" value="1"/>
</dbReference>
<evidence type="ECO:0000256" key="1">
    <source>
        <dbReference type="SAM" id="MobiDB-lite"/>
    </source>
</evidence>
<evidence type="ECO:0000259" key="2">
    <source>
        <dbReference type="Pfam" id="PF25995"/>
    </source>
</evidence>
<protein>
    <recommendedName>
        <fullName evidence="2">STB6-like N-terminal domain-containing protein</fullName>
    </recommendedName>
</protein>
<feature type="region of interest" description="Disordered" evidence="1">
    <location>
        <begin position="1"/>
        <end position="22"/>
    </location>
</feature>
<feature type="region of interest" description="Disordered" evidence="1">
    <location>
        <begin position="71"/>
        <end position="96"/>
    </location>
</feature>
<feature type="domain" description="STB6-like N-terminal" evidence="2">
    <location>
        <begin position="104"/>
        <end position="239"/>
    </location>
</feature>
<gene>
    <name evidence="3" type="ORF">WICPIJ_003303</name>
</gene>
<dbReference type="GO" id="GO:0070822">
    <property type="term" value="C:Sin3-type complex"/>
    <property type="evidence" value="ECO:0007669"/>
    <property type="project" value="TreeGrafter"/>
</dbReference>
<reference evidence="3" key="1">
    <citation type="journal article" date="2021" name="Open Biol.">
        <title>Shared evolutionary footprints suggest mitochondrial oxidative damage underlies multiple complex I losses in fungi.</title>
        <authorList>
            <person name="Schikora-Tamarit M.A."/>
            <person name="Marcet-Houben M."/>
            <person name="Nosek J."/>
            <person name="Gabaldon T."/>
        </authorList>
    </citation>
    <scope>NUCLEOTIDE SEQUENCE</scope>
    <source>
        <strain evidence="3">CBS2887</strain>
    </source>
</reference>
<sequence length="861" mass="97526">MSYPGYSSTSSTKLRKKAHSQVHNNDIEEELIQRQLTSSELELLGHSTTGSVSNNKPIKIKSNEASLLSSSSTPTLIKKKKTNESQTHVRPEEDTPNDLEDEITYLFPDCKTLKTLCSRVSQRHHTVRLKGYEIYIVEQWACARKLSSVILLYTGNSEHQVEMISVRLPKNKELWKDCFKSLLGEVVQTGAKEKVTEEGIVHITNLASFPSHLNLLPVPSGSSLTVWEHFKVNVNLRRLNCLGRSALILGPPTDATENKFRQLYRIDSKKVNIYYAVEELVTLIQIVLVDFKLHDPNLVDGLLCDMTERNIQSWWAKFGSFCFMKPKDGVLGPSTVSFMIGFVLSCSFRLDIAGADFPKEPFNYVNFRVNVGKFQKQNNLEQTWYLDARTVDRLFKETSKIPTSDISKLKNVVKSRVNDISRRANFNVIANDVLTTDLERTMKFFHYSARLDYMWNGKGDVRDLKKFDYIFDEDIPNYGANSYSLRSSVGKIKKIPKKLNDDYNPNSSSRKSKKSKSTSRTLDAIDCQDVAICPLDSTASPTSATGGNVCIVSSSIEPVALPATDPNASSNPACISVSEEFTRNIHRRNSFPFTPEELNIPQLKYENHTAKLNMYSPTIRIKRSKSFSVVESTLSRYDPLPPTPIKLIQILKGINLKLRTQAETQTRYMKLKSDFEDSISHIAARTLKLTTKNKPLFYNADIQFQANERLNFKMEDMEHLGSRLQYEMRVLGNTVRDTKDGIDVFIAKMEVLENLLDERCKEGDCQNGWISWLSQCEVWGPCQRYVCGLFQGLTGKSGDAKDQVGSTKDQLKTQQDEIEENTLYAGIDMDSDSLDSSDTSSIGNKISNDELITLKENQKDK</sequence>
<feature type="compositionally biased region" description="Polar residues" evidence="1">
    <location>
        <begin position="1"/>
        <end position="12"/>
    </location>
</feature>
<organism evidence="3 4">
    <name type="scientific">Wickerhamomyces pijperi</name>
    <name type="common">Yeast</name>
    <name type="synonym">Pichia pijperi</name>
    <dbReference type="NCBI Taxonomy" id="599730"/>
    <lineage>
        <taxon>Eukaryota</taxon>
        <taxon>Fungi</taxon>
        <taxon>Dikarya</taxon>
        <taxon>Ascomycota</taxon>
        <taxon>Saccharomycotina</taxon>
        <taxon>Saccharomycetes</taxon>
        <taxon>Phaffomycetales</taxon>
        <taxon>Wickerhamomycetaceae</taxon>
        <taxon>Wickerhamomyces</taxon>
    </lineage>
</organism>
<dbReference type="InterPro" id="IPR038919">
    <property type="entry name" value="STB2/STB2"/>
</dbReference>
<dbReference type="EMBL" id="JAEUBG010001830">
    <property type="protein sequence ID" value="KAH3685703.1"/>
    <property type="molecule type" value="Genomic_DNA"/>
</dbReference>